<proteinExistence type="predicted"/>
<dbReference type="Pfam" id="PF00240">
    <property type="entry name" value="ubiquitin"/>
    <property type="match status" value="1"/>
</dbReference>
<evidence type="ECO:0000256" key="5">
    <source>
        <dbReference type="ARBA" id="ARBA00023198"/>
    </source>
</evidence>
<dbReference type="OrthoDB" id="428577at2759"/>
<feature type="domain" description="Ubiquitin-like" evidence="8">
    <location>
        <begin position="97"/>
        <end position="174"/>
    </location>
</feature>
<feature type="region of interest" description="Disordered" evidence="6">
    <location>
        <begin position="1"/>
        <end position="27"/>
    </location>
</feature>
<keyword evidence="5" id="KW-0395">Inflammatory response</keyword>
<dbReference type="AlphaFoldDB" id="A0A4D9DG13"/>
<dbReference type="GO" id="GO:0006954">
    <property type="term" value="P:inflammatory response"/>
    <property type="evidence" value="ECO:0007669"/>
    <property type="project" value="UniProtKB-KW"/>
</dbReference>
<dbReference type="PANTHER" id="PTHR46985">
    <property type="entry name" value="NACHT, LRR AND PYD DOMAINS-CONTAINING PROTEIN 1"/>
    <property type="match status" value="1"/>
</dbReference>
<comment type="caution">
    <text evidence="11">The sequence shown here is derived from an EMBL/GenBank/DDBJ whole genome shotgun (WGS) entry which is preliminary data.</text>
</comment>
<evidence type="ECO:0000256" key="6">
    <source>
        <dbReference type="SAM" id="MobiDB-lite"/>
    </source>
</evidence>
<dbReference type="Pfam" id="PF00619">
    <property type="entry name" value="CARD"/>
    <property type="match status" value="1"/>
</dbReference>
<evidence type="ECO:0000256" key="1">
    <source>
        <dbReference type="ARBA" id="ARBA00004514"/>
    </source>
</evidence>
<dbReference type="InterPro" id="IPR029071">
    <property type="entry name" value="Ubiquitin-like_domsf"/>
</dbReference>
<reference evidence="11 12" key="2">
    <citation type="submission" date="2019-04" db="EMBL/GenBank/DDBJ databases">
        <title>The genome sequence of big-headed turtle.</title>
        <authorList>
            <person name="Gong S."/>
        </authorList>
    </citation>
    <scope>NUCLEOTIDE SEQUENCE [LARGE SCALE GENOMIC DNA]</scope>
    <source>
        <strain evidence="11">DO16091913</strain>
        <tissue evidence="11">Muscle</tissue>
    </source>
</reference>
<keyword evidence="4" id="KW-0391">Immunity</keyword>
<keyword evidence="7" id="KW-0472">Membrane</keyword>
<evidence type="ECO:0000256" key="2">
    <source>
        <dbReference type="ARBA" id="ARBA00022490"/>
    </source>
</evidence>
<keyword evidence="3" id="KW-0399">Innate immunity</keyword>
<dbReference type="STRING" id="55544.A0A4D9DG13"/>
<comment type="subcellular location">
    <subcellularLocation>
        <location evidence="1">Cytoplasm</location>
        <location evidence="1">Cytosol</location>
    </subcellularLocation>
</comment>
<dbReference type="InterPro" id="IPR025307">
    <property type="entry name" value="FIIND_dom"/>
</dbReference>
<name>A0A4D9DG13_9SAUR</name>
<dbReference type="Pfam" id="PF23679">
    <property type="entry name" value="UPA-FIIND"/>
    <property type="match status" value="1"/>
</dbReference>
<keyword evidence="7" id="KW-0812">Transmembrane</keyword>
<evidence type="ECO:0000259" key="8">
    <source>
        <dbReference type="PROSITE" id="PS50053"/>
    </source>
</evidence>
<dbReference type="SUPFAM" id="SSF54236">
    <property type="entry name" value="Ubiquitin-like"/>
    <property type="match status" value="1"/>
</dbReference>
<dbReference type="PANTHER" id="PTHR46985:SF4">
    <property type="entry name" value="CASPASE RECRUITMENT DOMAIN-CONTAINING PROTEIN 8"/>
    <property type="match status" value="1"/>
</dbReference>
<dbReference type="PROSITE" id="PS50209">
    <property type="entry name" value="CARD"/>
    <property type="match status" value="1"/>
</dbReference>
<dbReference type="InterPro" id="IPR051249">
    <property type="entry name" value="NLRP_Inflammasome"/>
</dbReference>
<evidence type="ECO:0000313" key="12">
    <source>
        <dbReference type="Proteomes" id="UP000297703"/>
    </source>
</evidence>
<dbReference type="GO" id="GO:0061702">
    <property type="term" value="C:canonical inflammasome complex"/>
    <property type="evidence" value="ECO:0007669"/>
    <property type="project" value="TreeGrafter"/>
</dbReference>
<dbReference type="SMART" id="SM00213">
    <property type="entry name" value="UBQ"/>
    <property type="match status" value="1"/>
</dbReference>
<gene>
    <name evidence="11" type="ORF">DR999_PMT21962</name>
</gene>
<dbReference type="Gene3D" id="3.10.20.90">
    <property type="entry name" value="Phosphatidylinositol 3-kinase Catalytic Subunit, Chain A, domain 1"/>
    <property type="match status" value="1"/>
</dbReference>
<evidence type="ECO:0000259" key="9">
    <source>
        <dbReference type="PROSITE" id="PS50209"/>
    </source>
</evidence>
<feature type="transmembrane region" description="Helical" evidence="7">
    <location>
        <begin position="47"/>
        <end position="71"/>
    </location>
</feature>
<dbReference type="GO" id="GO:0042981">
    <property type="term" value="P:regulation of apoptotic process"/>
    <property type="evidence" value="ECO:0007669"/>
    <property type="project" value="InterPro"/>
</dbReference>
<keyword evidence="12" id="KW-1185">Reference proteome</keyword>
<evidence type="ECO:0000256" key="7">
    <source>
        <dbReference type="SAM" id="Phobius"/>
    </source>
</evidence>
<dbReference type="Proteomes" id="UP000297703">
    <property type="component" value="Unassembled WGS sequence"/>
</dbReference>
<keyword evidence="7" id="KW-1133">Transmembrane helix</keyword>
<evidence type="ECO:0000256" key="3">
    <source>
        <dbReference type="ARBA" id="ARBA00022588"/>
    </source>
</evidence>
<evidence type="ECO:0000259" key="10">
    <source>
        <dbReference type="PROSITE" id="PS51830"/>
    </source>
</evidence>
<feature type="domain" description="CARD" evidence="9">
    <location>
        <begin position="499"/>
        <end position="579"/>
    </location>
</feature>
<sequence length="579" mass="64532">MRGADIMPHGPTGSSAAAGGARAGSRHQRWKHEPTIGQHLVDSLRGIIGAVVQAAFCVVASAVLGPFFFLLRQSMQLFLGWLQAAKMIEPAMGRAQGTIFITELGGRVSALDVRWEDTGVDLKRRVIQKIGLDADVDGLRLMFAGKQLEDARSLRHQGVTNHCTIQVVLRLSGGGDLSSLPPGEARRAVAAFRYSAMLKGKCKRCVGEILPEVTPEIVPGTEENRTVYRAHIPSAGSFHCSETGLGFEVSAAVTVEYEYGSWAESLSPSARQEWMVAGPLFRIRAEPDTVRAVHLPHFVCLADGADESLCHIAHFEAGRMTLESPTRINNFFAVLENPSFSQLGVLWRKIRSAIKFIPIHSLVLIYRALRAADITLHLYLIPNDHSLRKAIAEEEMKWKSKHVPKPPQTDPLYFGSQYQVTSASDLEITPTQLHFCYWSPVEQQSYIEIYTREMEKEIRLHVNGQDDGSLVWEALVRPGDVSLSALASQTLTGAAFVVKHRRQLRDRMGQIQPVLVRLREAQLLSSEEEEEVRSERTSRMRNDALLQLVERKGAQAQEELYQTLRETDPYLVQDLEQSS</sequence>
<reference evidence="11 12" key="1">
    <citation type="submission" date="2019-04" db="EMBL/GenBank/DDBJ databases">
        <title>Draft genome of the big-headed turtle Platysternon megacephalum.</title>
        <authorList>
            <person name="Gong S."/>
        </authorList>
    </citation>
    <scope>NUCLEOTIDE SEQUENCE [LARGE SCALE GENOMIC DNA]</scope>
    <source>
        <strain evidence="11">DO16091913</strain>
        <tissue evidence="11">Muscle</tissue>
    </source>
</reference>
<keyword evidence="2" id="KW-0963">Cytoplasm</keyword>
<evidence type="ECO:0000256" key="4">
    <source>
        <dbReference type="ARBA" id="ARBA00022859"/>
    </source>
</evidence>
<organism evidence="11 12">
    <name type="scientific">Platysternon megacephalum</name>
    <name type="common">big-headed turtle</name>
    <dbReference type="NCBI Taxonomy" id="55544"/>
    <lineage>
        <taxon>Eukaryota</taxon>
        <taxon>Metazoa</taxon>
        <taxon>Chordata</taxon>
        <taxon>Craniata</taxon>
        <taxon>Vertebrata</taxon>
        <taxon>Euteleostomi</taxon>
        <taxon>Archelosauria</taxon>
        <taxon>Testudinata</taxon>
        <taxon>Testudines</taxon>
        <taxon>Cryptodira</taxon>
        <taxon>Durocryptodira</taxon>
        <taxon>Testudinoidea</taxon>
        <taxon>Platysternidae</taxon>
        <taxon>Platysternon</taxon>
    </lineage>
</organism>
<protein>
    <submittedName>
        <fullName evidence="11">Protein FAM46A</fullName>
    </submittedName>
</protein>
<dbReference type="PROSITE" id="PS51830">
    <property type="entry name" value="FIIND"/>
    <property type="match status" value="1"/>
</dbReference>
<dbReference type="GO" id="GO:0045087">
    <property type="term" value="P:innate immune response"/>
    <property type="evidence" value="ECO:0007669"/>
    <property type="project" value="UniProtKB-KW"/>
</dbReference>
<dbReference type="Gene3D" id="1.10.533.10">
    <property type="entry name" value="Death Domain, Fas"/>
    <property type="match status" value="1"/>
</dbReference>
<dbReference type="InterPro" id="IPR011029">
    <property type="entry name" value="DEATH-like_dom_sf"/>
</dbReference>
<dbReference type="InterPro" id="IPR001315">
    <property type="entry name" value="CARD"/>
</dbReference>
<feature type="domain" description="FIIND" evidence="10">
    <location>
        <begin position="209"/>
        <end position="490"/>
    </location>
</feature>
<dbReference type="InterPro" id="IPR000626">
    <property type="entry name" value="Ubiquitin-like_dom"/>
</dbReference>
<evidence type="ECO:0000313" key="11">
    <source>
        <dbReference type="EMBL" id="TFJ96264.1"/>
    </source>
</evidence>
<dbReference type="SUPFAM" id="SSF47986">
    <property type="entry name" value="DEATH domain"/>
    <property type="match status" value="1"/>
</dbReference>
<dbReference type="Pfam" id="PF13553">
    <property type="entry name" value="FIIND"/>
    <property type="match status" value="1"/>
</dbReference>
<dbReference type="EMBL" id="QXTE01000722">
    <property type="protein sequence ID" value="TFJ96264.1"/>
    <property type="molecule type" value="Genomic_DNA"/>
</dbReference>
<accession>A0A4D9DG13</accession>
<dbReference type="PROSITE" id="PS50053">
    <property type="entry name" value="UBIQUITIN_2"/>
    <property type="match status" value="1"/>
</dbReference>